<dbReference type="PANTHER" id="PTHR10826">
    <property type="entry name" value="COMPLEMENT COMPONENT 1"/>
    <property type="match status" value="1"/>
</dbReference>
<proteinExistence type="predicted"/>
<dbReference type="RefSeq" id="XP_033600720.1">
    <property type="nucleotide sequence ID" value="XM_033749455.1"/>
</dbReference>
<feature type="compositionally biased region" description="Basic and acidic residues" evidence="1">
    <location>
        <begin position="178"/>
        <end position="189"/>
    </location>
</feature>
<dbReference type="GO" id="GO:0042256">
    <property type="term" value="P:cytosolic ribosome assembly"/>
    <property type="evidence" value="ECO:0007669"/>
    <property type="project" value="TreeGrafter"/>
</dbReference>
<organism evidence="2 3">
    <name type="scientific">Pseudovirgaria hyperparasitica</name>
    <dbReference type="NCBI Taxonomy" id="470096"/>
    <lineage>
        <taxon>Eukaryota</taxon>
        <taxon>Fungi</taxon>
        <taxon>Dikarya</taxon>
        <taxon>Ascomycota</taxon>
        <taxon>Pezizomycotina</taxon>
        <taxon>Dothideomycetes</taxon>
        <taxon>Dothideomycetes incertae sedis</taxon>
        <taxon>Acrospermales</taxon>
        <taxon>Acrospermaceae</taxon>
        <taxon>Pseudovirgaria</taxon>
    </lineage>
</organism>
<dbReference type="SUPFAM" id="SSF54529">
    <property type="entry name" value="Mitochondrial glycoprotein MAM33-like"/>
    <property type="match status" value="1"/>
</dbReference>
<gene>
    <name evidence="2" type="ORF">EJ05DRAFT_538481</name>
</gene>
<evidence type="ECO:0000313" key="3">
    <source>
        <dbReference type="Proteomes" id="UP000799437"/>
    </source>
</evidence>
<protein>
    <submittedName>
        <fullName evidence="2">Mitochondrial glyco protein</fullName>
    </submittedName>
</protein>
<dbReference type="AlphaFoldDB" id="A0A6A6W7T5"/>
<dbReference type="Proteomes" id="UP000799437">
    <property type="component" value="Unassembled WGS sequence"/>
</dbReference>
<sequence>MMSLRSCMRFAPRVLNSVSKTARPQASILRNSPFLRTTWAPTTPKVLSSFHTSAARRDATSQELEAMLRQEAEYEEKQVQAMDSENYSPGIKEYLENSAFTLEDIPGNDEVSLTRQYENEKITVTFSILDLVEEDPDSYEQDEMYDEEDLDMEGQSGGANTKGSANVGSTQDGNIKVAPEDRVSPADRPELEEDEFPEQARSFPARITVKIERPGKGAVSVEATLSDGETIIDNIYYYEDAALATPKSADKEWARRDLFAGPRYSSLDPNLQTSFEQYLQERGINERMAIFIPDYIDFKEQREYGRWLNNMRNFFSE</sequence>
<dbReference type="PANTHER" id="PTHR10826:SF1">
    <property type="entry name" value="COMPLEMENT COMPONENT 1 Q SUBCOMPONENT-BINDING PROTEIN, MITOCHONDRIAL"/>
    <property type="match status" value="1"/>
</dbReference>
<reference evidence="2" key="1">
    <citation type="journal article" date="2020" name="Stud. Mycol.">
        <title>101 Dothideomycetes genomes: a test case for predicting lifestyles and emergence of pathogens.</title>
        <authorList>
            <person name="Haridas S."/>
            <person name="Albert R."/>
            <person name="Binder M."/>
            <person name="Bloem J."/>
            <person name="Labutti K."/>
            <person name="Salamov A."/>
            <person name="Andreopoulos B."/>
            <person name="Baker S."/>
            <person name="Barry K."/>
            <person name="Bills G."/>
            <person name="Bluhm B."/>
            <person name="Cannon C."/>
            <person name="Castanera R."/>
            <person name="Culley D."/>
            <person name="Daum C."/>
            <person name="Ezra D."/>
            <person name="Gonzalez J."/>
            <person name="Henrissat B."/>
            <person name="Kuo A."/>
            <person name="Liang C."/>
            <person name="Lipzen A."/>
            <person name="Lutzoni F."/>
            <person name="Magnuson J."/>
            <person name="Mondo S."/>
            <person name="Nolan M."/>
            <person name="Ohm R."/>
            <person name="Pangilinan J."/>
            <person name="Park H.-J."/>
            <person name="Ramirez L."/>
            <person name="Alfaro M."/>
            <person name="Sun H."/>
            <person name="Tritt A."/>
            <person name="Yoshinaga Y."/>
            <person name="Zwiers L.-H."/>
            <person name="Turgeon B."/>
            <person name="Goodwin S."/>
            <person name="Spatafora J."/>
            <person name="Crous P."/>
            <person name="Grigoriev I."/>
        </authorList>
    </citation>
    <scope>NUCLEOTIDE SEQUENCE</scope>
    <source>
        <strain evidence="2">CBS 121739</strain>
    </source>
</reference>
<dbReference type="GeneID" id="54490509"/>
<dbReference type="GO" id="GO:0005759">
    <property type="term" value="C:mitochondrial matrix"/>
    <property type="evidence" value="ECO:0007669"/>
    <property type="project" value="InterPro"/>
</dbReference>
<feature type="compositionally biased region" description="Polar residues" evidence="1">
    <location>
        <begin position="158"/>
        <end position="173"/>
    </location>
</feature>
<dbReference type="InterPro" id="IPR003428">
    <property type="entry name" value="MAM33"/>
</dbReference>
<dbReference type="EMBL" id="ML996572">
    <property type="protein sequence ID" value="KAF2758269.1"/>
    <property type="molecule type" value="Genomic_DNA"/>
</dbReference>
<dbReference type="Gene3D" id="3.10.280.10">
    <property type="entry name" value="Mitochondrial glycoprotein"/>
    <property type="match status" value="1"/>
</dbReference>
<evidence type="ECO:0000256" key="1">
    <source>
        <dbReference type="SAM" id="MobiDB-lite"/>
    </source>
</evidence>
<name>A0A6A6W7T5_9PEZI</name>
<dbReference type="Pfam" id="PF02330">
    <property type="entry name" value="MAM33"/>
    <property type="match status" value="1"/>
</dbReference>
<feature type="region of interest" description="Disordered" evidence="1">
    <location>
        <begin position="149"/>
        <end position="198"/>
    </location>
</feature>
<evidence type="ECO:0000313" key="2">
    <source>
        <dbReference type="EMBL" id="KAF2758269.1"/>
    </source>
</evidence>
<accession>A0A6A6W7T5</accession>
<keyword evidence="3" id="KW-1185">Reference proteome</keyword>
<dbReference type="OrthoDB" id="278212at2759"/>
<dbReference type="InterPro" id="IPR036561">
    <property type="entry name" value="MAM33_sf"/>
</dbReference>